<dbReference type="EMBL" id="AWSE01000052">
    <property type="protein sequence ID" value="ERH24676.1"/>
    <property type="molecule type" value="Genomic_DNA"/>
</dbReference>
<dbReference type="HOGENOM" id="CLU_3163689_0_0_11"/>
<name>U1QRP2_9ACTO</name>
<comment type="caution">
    <text evidence="1">The sequence shown here is derived from an EMBL/GenBank/DDBJ whole genome shotgun (WGS) entry which is preliminary data.</text>
</comment>
<protein>
    <submittedName>
        <fullName evidence="1">Uncharacterized protein</fullName>
    </submittedName>
</protein>
<dbReference type="Proteomes" id="UP000016536">
    <property type="component" value="Unassembled WGS sequence"/>
</dbReference>
<dbReference type="AlphaFoldDB" id="U1QRP2"/>
<proteinExistence type="predicted"/>
<evidence type="ECO:0000313" key="2">
    <source>
        <dbReference type="Proteomes" id="UP000016536"/>
    </source>
</evidence>
<organism evidence="1 2">
    <name type="scientific">Actinomyces johnsonii F0542</name>
    <dbReference type="NCBI Taxonomy" id="1321818"/>
    <lineage>
        <taxon>Bacteria</taxon>
        <taxon>Bacillati</taxon>
        <taxon>Actinomycetota</taxon>
        <taxon>Actinomycetes</taxon>
        <taxon>Actinomycetales</taxon>
        <taxon>Actinomycetaceae</taxon>
        <taxon>Actinomyces</taxon>
    </lineage>
</organism>
<keyword evidence="2" id="KW-1185">Reference proteome</keyword>
<accession>U1QRP2</accession>
<reference evidence="1 2" key="1">
    <citation type="submission" date="2013-08" db="EMBL/GenBank/DDBJ databases">
        <authorList>
            <person name="Weinstock G."/>
            <person name="Sodergren E."/>
            <person name="Wylie T."/>
            <person name="Fulton L."/>
            <person name="Fulton R."/>
            <person name="Fronick C."/>
            <person name="O'Laughlin M."/>
            <person name="Godfrey J."/>
            <person name="Miner T."/>
            <person name="Herter B."/>
            <person name="Appelbaum E."/>
            <person name="Cordes M."/>
            <person name="Lek S."/>
            <person name="Wollam A."/>
            <person name="Pepin K.H."/>
            <person name="Palsikar V.B."/>
            <person name="Mitreva M."/>
            <person name="Wilson R.K."/>
        </authorList>
    </citation>
    <scope>NUCLEOTIDE SEQUENCE [LARGE SCALE GENOMIC DNA]</scope>
    <source>
        <strain evidence="1 2">F0542</strain>
    </source>
</reference>
<gene>
    <name evidence="1" type="ORF">HMPREF1979_01098</name>
</gene>
<sequence>MAQASHVQVGSPAADAGLPVAFHRCPYSFIAGSRRPEVRRPHELLPQ</sequence>
<evidence type="ECO:0000313" key="1">
    <source>
        <dbReference type="EMBL" id="ERH24676.1"/>
    </source>
</evidence>